<dbReference type="AlphaFoldDB" id="A0A923PRT0"/>
<evidence type="ECO:0000313" key="3">
    <source>
        <dbReference type="Proteomes" id="UP000650081"/>
    </source>
</evidence>
<name>A0A923PRT0_9BACT</name>
<sequence length="191" mass="21910">MRLSACCFVFFLAFSLAAQPGGEYNAIANRLAEYGRQTMAWNVEGLLDLTDPQLFEIVPREVLVHQFNNLQSDENITIKVTDFTVDRIGEIVSSRGVDYAPVDFHHGISFHLVSAKYCEPDNLQRVVRMLEKNYGKVTVDRTRNILKVTTRKSMFAIRRKENAPWYFVEYRPENASMIDLLVPAAVREMSN</sequence>
<protein>
    <submittedName>
        <fullName evidence="2">Uncharacterized protein</fullName>
    </submittedName>
</protein>
<keyword evidence="1" id="KW-0732">Signal</keyword>
<dbReference type="Proteomes" id="UP000650081">
    <property type="component" value="Unassembled WGS sequence"/>
</dbReference>
<feature type="signal peptide" evidence="1">
    <location>
        <begin position="1"/>
        <end position="18"/>
    </location>
</feature>
<dbReference type="EMBL" id="JACSIT010000139">
    <property type="protein sequence ID" value="MBC6995572.1"/>
    <property type="molecule type" value="Genomic_DNA"/>
</dbReference>
<reference evidence="2" key="1">
    <citation type="submission" date="2020-08" db="EMBL/GenBank/DDBJ databases">
        <title>Lewinella bacteria from marine environments.</title>
        <authorList>
            <person name="Zhong Y."/>
        </authorList>
    </citation>
    <scope>NUCLEOTIDE SEQUENCE</scope>
    <source>
        <strain evidence="2">KCTC 42187</strain>
    </source>
</reference>
<keyword evidence="3" id="KW-1185">Reference proteome</keyword>
<comment type="caution">
    <text evidence="2">The sequence shown here is derived from an EMBL/GenBank/DDBJ whole genome shotgun (WGS) entry which is preliminary data.</text>
</comment>
<proteinExistence type="predicted"/>
<evidence type="ECO:0000313" key="2">
    <source>
        <dbReference type="EMBL" id="MBC6995572.1"/>
    </source>
</evidence>
<accession>A0A923PRT0</accession>
<organism evidence="2 3">
    <name type="scientific">Neolewinella lacunae</name>
    <dbReference type="NCBI Taxonomy" id="1517758"/>
    <lineage>
        <taxon>Bacteria</taxon>
        <taxon>Pseudomonadati</taxon>
        <taxon>Bacteroidota</taxon>
        <taxon>Saprospiria</taxon>
        <taxon>Saprospirales</taxon>
        <taxon>Lewinellaceae</taxon>
        <taxon>Neolewinella</taxon>
    </lineage>
</organism>
<feature type="chain" id="PRO_5038059560" evidence="1">
    <location>
        <begin position="19"/>
        <end position="191"/>
    </location>
</feature>
<dbReference type="RefSeq" id="WP_187467603.1">
    <property type="nucleotide sequence ID" value="NZ_JACSIT010000139.1"/>
</dbReference>
<evidence type="ECO:0000256" key="1">
    <source>
        <dbReference type="SAM" id="SignalP"/>
    </source>
</evidence>
<gene>
    <name evidence="2" type="ORF">H9S92_15495</name>
</gene>